<evidence type="ECO:0000313" key="4">
    <source>
        <dbReference type="EMBL" id="PZA22258.1"/>
    </source>
</evidence>
<reference evidence="3 6" key="2">
    <citation type="submission" date="2020-08" db="EMBL/GenBank/DDBJ databases">
        <title>Sequencing the genomes of 1000 actinobacteria strains.</title>
        <authorList>
            <person name="Klenk H.-P."/>
        </authorList>
    </citation>
    <scope>NUCLEOTIDE SEQUENCE [LARGE SCALE GENOMIC DNA]</scope>
    <source>
        <strain evidence="3 6">DSM 16678</strain>
    </source>
</reference>
<dbReference type="InterPro" id="IPR020904">
    <property type="entry name" value="Sc_DH/Rdtase_CS"/>
</dbReference>
<sequence length="297" mass="31576">MSVVLITGAGTGIGRLAARTVAADGHTVYATMRDPESRNEDRAGDLLTFAAQENLDLRVVELDVLSEPSARAAVERIQAEQGRLDVVVHNAAHLLFGITEAFTPEQVLAAYDTNTVGALRVNRAALPVMRRQRSGLLLWVGSGTSRVVPPFLAPYTAAKAAMDSFADSVAIEVARFGIETSIVMPGPFTQGTAHFPDAGFPADTEVASAYDAEYGAALAGNEAATESLFAPGVQQDVQAVADEIARVVGLPAGSRPYRSSVDFSDFGDVPVTAVATVQRERLLRRMRLEDTLRPTAH</sequence>
<dbReference type="EMBL" id="QKNV01000040">
    <property type="protein sequence ID" value="PZA22258.1"/>
    <property type="molecule type" value="Genomic_DNA"/>
</dbReference>
<dbReference type="SUPFAM" id="SSF51735">
    <property type="entry name" value="NAD(P)-binding Rossmann-fold domains"/>
    <property type="match status" value="1"/>
</dbReference>
<dbReference type="InterPro" id="IPR051911">
    <property type="entry name" value="SDR_oxidoreductase"/>
</dbReference>
<dbReference type="Gene3D" id="3.40.50.720">
    <property type="entry name" value="NAD(P)-binding Rossmann-like Domain"/>
    <property type="match status" value="1"/>
</dbReference>
<dbReference type="InterPro" id="IPR057326">
    <property type="entry name" value="KR_dom"/>
</dbReference>
<dbReference type="PANTHER" id="PTHR43976:SF9">
    <property type="entry name" value="OXIDOREDUCTASE"/>
    <property type="match status" value="1"/>
</dbReference>
<organism evidence="4 5">
    <name type="scientific">Modestobacter versicolor</name>
    <dbReference type="NCBI Taxonomy" id="429133"/>
    <lineage>
        <taxon>Bacteria</taxon>
        <taxon>Bacillati</taxon>
        <taxon>Actinomycetota</taxon>
        <taxon>Actinomycetes</taxon>
        <taxon>Geodermatophilales</taxon>
        <taxon>Geodermatophilaceae</taxon>
        <taxon>Modestobacter</taxon>
    </lineage>
</organism>
<feature type="domain" description="Ketoreductase" evidence="2">
    <location>
        <begin position="2"/>
        <end position="204"/>
    </location>
</feature>
<proteinExistence type="inferred from homology"/>
<evidence type="ECO:0000313" key="6">
    <source>
        <dbReference type="Proteomes" id="UP000580718"/>
    </source>
</evidence>
<keyword evidence="5" id="KW-1185">Reference proteome</keyword>
<accession>A0A323VTG8</accession>
<name>A0A323VTG8_9ACTN</name>
<evidence type="ECO:0000313" key="5">
    <source>
        <dbReference type="Proteomes" id="UP000247602"/>
    </source>
</evidence>
<dbReference type="SMART" id="SM00822">
    <property type="entry name" value="PKS_KR"/>
    <property type="match status" value="1"/>
</dbReference>
<dbReference type="CDD" id="cd05374">
    <property type="entry name" value="17beta-HSD-like_SDR_c"/>
    <property type="match status" value="1"/>
</dbReference>
<dbReference type="RefSeq" id="WP_110551413.1">
    <property type="nucleotide sequence ID" value="NZ_JACIBU010000001.1"/>
</dbReference>
<gene>
    <name evidence="4" type="ORF">DMO24_05940</name>
    <name evidence="3" type="ORF">FHX36_001687</name>
</gene>
<evidence type="ECO:0000256" key="1">
    <source>
        <dbReference type="ARBA" id="ARBA00006484"/>
    </source>
</evidence>
<evidence type="ECO:0000313" key="3">
    <source>
        <dbReference type="EMBL" id="MBB3675952.1"/>
    </source>
</evidence>
<evidence type="ECO:0000259" key="2">
    <source>
        <dbReference type="SMART" id="SM00822"/>
    </source>
</evidence>
<comment type="caution">
    <text evidence="4">The sequence shown here is derived from an EMBL/GenBank/DDBJ whole genome shotgun (WGS) entry which is preliminary data.</text>
</comment>
<dbReference type="AlphaFoldDB" id="A0A323VTG8"/>
<dbReference type="EMBL" id="JACIBU010000001">
    <property type="protein sequence ID" value="MBB3675952.1"/>
    <property type="molecule type" value="Genomic_DNA"/>
</dbReference>
<dbReference type="Proteomes" id="UP000247602">
    <property type="component" value="Unassembled WGS sequence"/>
</dbReference>
<dbReference type="PROSITE" id="PS00061">
    <property type="entry name" value="ADH_SHORT"/>
    <property type="match status" value="1"/>
</dbReference>
<dbReference type="Pfam" id="PF00106">
    <property type="entry name" value="adh_short"/>
    <property type="match status" value="1"/>
</dbReference>
<reference evidence="4 5" key="1">
    <citation type="submission" date="2018-06" db="EMBL/GenBank/DDBJ databases">
        <title>Draft genome sequence of Modestobacter versicolor CP153-2.</title>
        <authorList>
            <person name="Gundlapally S.R."/>
        </authorList>
    </citation>
    <scope>NUCLEOTIDE SEQUENCE [LARGE SCALE GENOMIC DNA]</scope>
    <source>
        <strain evidence="4 5">CP153-2</strain>
    </source>
</reference>
<dbReference type="InterPro" id="IPR036291">
    <property type="entry name" value="NAD(P)-bd_dom_sf"/>
</dbReference>
<protein>
    <submittedName>
        <fullName evidence="3">NAD(P)-dependent dehydrogenase (Short-subunit alcohol dehydrogenase family)</fullName>
    </submittedName>
    <submittedName>
        <fullName evidence="4">Oxidoreductase</fullName>
    </submittedName>
</protein>
<comment type="similarity">
    <text evidence="1">Belongs to the short-chain dehydrogenases/reductases (SDR) family.</text>
</comment>
<dbReference type="InterPro" id="IPR002347">
    <property type="entry name" value="SDR_fam"/>
</dbReference>
<dbReference type="PANTHER" id="PTHR43976">
    <property type="entry name" value="SHORT CHAIN DEHYDROGENASE"/>
    <property type="match status" value="1"/>
</dbReference>
<dbReference type="Proteomes" id="UP000580718">
    <property type="component" value="Unassembled WGS sequence"/>
</dbReference>
<dbReference type="OrthoDB" id="9792003at2"/>
<dbReference type="PRINTS" id="PR00081">
    <property type="entry name" value="GDHRDH"/>
</dbReference>